<gene>
    <name evidence="2" type="ORF">FNJ60_01315</name>
</gene>
<dbReference type="GO" id="GO:0030246">
    <property type="term" value="F:carbohydrate binding"/>
    <property type="evidence" value="ECO:0007669"/>
    <property type="project" value="InterPro"/>
</dbReference>
<organism evidence="2 3">
    <name type="scientific">Bacteroides pyogenes</name>
    <dbReference type="NCBI Taxonomy" id="310300"/>
    <lineage>
        <taxon>Bacteria</taxon>
        <taxon>Pseudomonadati</taxon>
        <taxon>Bacteroidota</taxon>
        <taxon>Bacteroidia</taxon>
        <taxon>Bacteroidales</taxon>
        <taxon>Bacteroidaceae</taxon>
        <taxon>Bacteroides</taxon>
    </lineage>
</organism>
<dbReference type="Proteomes" id="UP000324383">
    <property type="component" value="Unassembled WGS sequence"/>
</dbReference>
<dbReference type="Gene3D" id="2.60.40.1190">
    <property type="match status" value="1"/>
</dbReference>
<dbReference type="EMBL" id="VKLW01000002">
    <property type="protein sequence ID" value="TYK35373.1"/>
    <property type="molecule type" value="Genomic_DNA"/>
</dbReference>
<dbReference type="CDD" id="cd09620">
    <property type="entry name" value="CBM9_like_3"/>
    <property type="match status" value="1"/>
</dbReference>
<sequence>MKVKKISAANIEPRDLSKLLDKEKIDFQLIQCVNWEEYPYKPRVSFRIAHTKDSVLLHFKVTEASVRARYGQDNGAVWTDSCVEFFAIPAGDGIYYNIECNCIGTILIGAGATREGREHAPEDVTALVKRWSSLGDEPFEERVADTDWEVALIVPYAVFFKHQITSLDGKEIKANFYKCGDELQTPHFLSWNPIKIEKPDFHRPDFFGTLEFEPEQNI</sequence>
<dbReference type="SUPFAM" id="SSF49344">
    <property type="entry name" value="CBD9-like"/>
    <property type="match status" value="1"/>
</dbReference>
<evidence type="ECO:0000313" key="3">
    <source>
        <dbReference type="Proteomes" id="UP000324383"/>
    </source>
</evidence>
<dbReference type="GO" id="GO:0016052">
    <property type="term" value="P:carbohydrate catabolic process"/>
    <property type="evidence" value="ECO:0007669"/>
    <property type="project" value="InterPro"/>
</dbReference>
<evidence type="ECO:0000313" key="2">
    <source>
        <dbReference type="EMBL" id="TYK35373.1"/>
    </source>
</evidence>
<evidence type="ECO:0000259" key="1">
    <source>
        <dbReference type="Pfam" id="PF16011"/>
    </source>
</evidence>
<keyword evidence="3" id="KW-1185">Reference proteome</keyword>
<dbReference type="RefSeq" id="WP_027325774.1">
    <property type="nucleotide sequence ID" value="NZ_CAMBON010000033.1"/>
</dbReference>
<dbReference type="Pfam" id="PF16011">
    <property type="entry name" value="CBM9_2"/>
    <property type="match status" value="1"/>
</dbReference>
<accession>A0A5D3FNQ9</accession>
<dbReference type="AlphaFoldDB" id="A0A5D3FNQ9"/>
<dbReference type="GO" id="GO:0004553">
    <property type="term" value="F:hydrolase activity, hydrolyzing O-glycosyl compounds"/>
    <property type="evidence" value="ECO:0007669"/>
    <property type="project" value="InterPro"/>
</dbReference>
<dbReference type="InterPro" id="IPR010502">
    <property type="entry name" value="Carb-bd_dom_fam9"/>
</dbReference>
<name>A0A5D3FNQ9_9BACE</name>
<comment type="caution">
    <text evidence="2">The sequence shown here is derived from an EMBL/GenBank/DDBJ whole genome shotgun (WGS) entry which is preliminary data.</text>
</comment>
<proteinExistence type="predicted"/>
<feature type="domain" description="Carbohydrate-binding" evidence="1">
    <location>
        <begin position="16"/>
        <end position="212"/>
    </location>
</feature>
<reference evidence="2 3" key="1">
    <citation type="submission" date="2019-07" db="EMBL/GenBank/DDBJ databases">
        <title>Draft Genome Sequences of Bacteroides pyogenes Strains Isolated from the Uterus Holstein Dairy Cows with Metritis.</title>
        <authorList>
            <person name="Cunha F."/>
            <person name="Galvao K.N."/>
            <person name="Jeon S.J."/>
            <person name="Jeong K.C."/>
        </authorList>
    </citation>
    <scope>NUCLEOTIDE SEQUENCE [LARGE SCALE GENOMIC DNA]</scope>
    <source>
        <strain evidence="2 3">KG-31</strain>
    </source>
</reference>
<protein>
    <recommendedName>
        <fullName evidence="1">Carbohydrate-binding domain-containing protein</fullName>
    </recommendedName>
</protein>